<protein>
    <submittedName>
        <fullName evidence="1">Uncharacterized protein</fullName>
    </submittedName>
</protein>
<organism evidence="1 2">
    <name type="scientific">Trifolium medium</name>
    <dbReference type="NCBI Taxonomy" id="97028"/>
    <lineage>
        <taxon>Eukaryota</taxon>
        <taxon>Viridiplantae</taxon>
        <taxon>Streptophyta</taxon>
        <taxon>Embryophyta</taxon>
        <taxon>Tracheophyta</taxon>
        <taxon>Spermatophyta</taxon>
        <taxon>Magnoliopsida</taxon>
        <taxon>eudicotyledons</taxon>
        <taxon>Gunneridae</taxon>
        <taxon>Pentapetalae</taxon>
        <taxon>rosids</taxon>
        <taxon>fabids</taxon>
        <taxon>Fabales</taxon>
        <taxon>Fabaceae</taxon>
        <taxon>Papilionoideae</taxon>
        <taxon>50 kb inversion clade</taxon>
        <taxon>NPAAA clade</taxon>
        <taxon>Hologalegina</taxon>
        <taxon>IRL clade</taxon>
        <taxon>Trifolieae</taxon>
        <taxon>Trifolium</taxon>
    </lineage>
</organism>
<accession>A0A392T3K5</accession>
<evidence type="ECO:0000313" key="2">
    <source>
        <dbReference type="Proteomes" id="UP000265520"/>
    </source>
</evidence>
<evidence type="ECO:0000313" key="1">
    <source>
        <dbReference type="EMBL" id="MCI54710.1"/>
    </source>
</evidence>
<keyword evidence="2" id="KW-1185">Reference proteome</keyword>
<comment type="caution">
    <text evidence="1">The sequence shown here is derived from an EMBL/GenBank/DDBJ whole genome shotgun (WGS) entry which is preliminary data.</text>
</comment>
<sequence length="15" mass="1752">YPQWGDATDSTRILE</sequence>
<dbReference type="EMBL" id="LXQA010483809">
    <property type="protein sequence ID" value="MCI54710.1"/>
    <property type="molecule type" value="Genomic_DNA"/>
</dbReference>
<proteinExistence type="predicted"/>
<feature type="non-terminal residue" evidence="1">
    <location>
        <position position="1"/>
    </location>
</feature>
<name>A0A392T3K5_9FABA</name>
<dbReference type="Proteomes" id="UP000265520">
    <property type="component" value="Unassembled WGS sequence"/>
</dbReference>
<reference evidence="1 2" key="1">
    <citation type="journal article" date="2018" name="Front. Plant Sci.">
        <title>Red Clover (Trifolium pratense) and Zigzag Clover (T. medium) - A Picture of Genomic Similarities and Differences.</title>
        <authorList>
            <person name="Dluhosova J."/>
            <person name="Istvanek J."/>
            <person name="Nedelnik J."/>
            <person name="Repkova J."/>
        </authorList>
    </citation>
    <scope>NUCLEOTIDE SEQUENCE [LARGE SCALE GENOMIC DNA]</scope>
    <source>
        <strain evidence="2">cv. 10/8</strain>
        <tissue evidence="1">Leaf</tissue>
    </source>
</reference>